<dbReference type="AlphaFoldDB" id="T1FJ95"/>
<dbReference type="OrthoDB" id="6288176at2759"/>
<keyword evidence="2 8" id="KW-0479">Metal-binding</keyword>
<dbReference type="Pfam" id="PF01421">
    <property type="entry name" value="Reprolysin"/>
    <property type="match status" value="1"/>
</dbReference>
<keyword evidence="1" id="KW-0645">Protease</keyword>
<dbReference type="HOGENOM" id="CLU_556996_0_0_1"/>
<evidence type="ECO:0000256" key="6">
    <source>
        <dbReference type="ARBA" id="ARBA00023157"/>
    </source>
</evidence>
<dbReference type="OMA" id="CYYDWYE"/>
<evidence type="ECO:0000256" key="4">
    <source>
        <dbReference type="ARBA" id="ARBA00022833"/>
    </source>
</evidence>
<dbReference type="GO" id="GO:0004222">
    <property type="term" value="F:metalloendopeptidase activity"/>
    <property type="evidence" value="ECO:0000318"/>
    <property type="project" value="GO_Central"/>
</dbReference>
<dbReference type="EMBL" id="KB095818">
    <property type="protein sequence ID" value="ESO11396.1"/>
    <property type="molecule type" value="Genomic_DNA"/>
</dbReference>
<evidence type="ECO:0000256" key="5">
    <source>
        <dbReference type="ARBA" id="ARBA00023049"/>
    </source>
</evidence>
<reference evidence="10 12" key="2">
    <citation type="journal article" date="2013" name="Nature">
        <title>Insights into bilaterian evolution from three spiralian genomes.</title>
        <authorList>
            <person name="Simakov O."/>
            <person name="Marletaz F."/>
            <person name="Cho S.J."/>
            <person name="Edsinger-Gonzales E."/>
            <person name="Havlak P."/>
            <person name="Hellsten U."/>
            <person name="Kuo D.H."/>
            <person name="Larsson T."/>
            <person name="Lv J."/>
            <person name="Arendt D."/>
            <person name="Savage R."/>
            <person name="Osoegawa K."/>
            <person name="de Jong P."/>
            <person name="Grimwood J."/>
            <person name="Chapman J.A."/>
            <person name="Shapiro H."/>
            <person name="Aerts A."/>
            <person name="Otillar R.P."/>
            <person name="Terry A.Y."/>
            <person name="Boore J.L."/>
            <person name="Grigoriev I.V."/>
            <person name="Lindberg D.R."/>
            <person name="Seaver E.C."/>
            <person name="Weisblat D.A."/>
            <person name="Putnam N.H."/>
            <person name="Rokhsar D.S."/>
        </authorList>
    </citation>
    <scope>NUCLEOTIDE SEQUENCE</scope>
</reference>
<keyword evidence="5" id="KW-0482">Metalloprotease</keyword>
<dbReference type="SUPFAM" id="SSF55486">
    <property type="entry name" value="Metalloproteases ('zincins'), catalytic domain"/>
    <property type="match status" value="1"/>
</dbReference>
<keyword evidence="3" id="KW-0378">Hydrolase</keyword>
<reference evidence="12" key="1">
    <citation type="submission" date="2012-12" db="EMBL/GenBank/DDBJ databases">
        <authorList>
            <person name="Hellsten U."/>
            <person name="Grimwood J."/>
            <person name="Chapman J.A."/>
            <person name="Shapiro H."/>
            <person name="Aerts A."/>
            <person name="Otillar R.P."/>
            <person name="Terry A.Y."/>
            <person name="Boore J.L."/>
            <person name="Simakov O."/>
            <person name="Marletaz F."/>
            <person name="Cho S.-J."/>
            <person name="Edsinger-Gonzales E."/>
            <person name="Havlak P."/>
            <person name="Kuo D.-H."/>
            <person name="Larsson T."/>
            <person name="Lv J."/>
            <person name="Arendt D."/>
            <person name="Savage R."/>
            <person name="Osoegawa K."/>
            <person name="de Jong P."/>
            <person name="Lindberg D.R."/>
            <person name="Seaver E.C."/>
            <person name="Weisblat D.A."/>
            <person name="Putnam N.H."/>
            <person name="Grigoriev I.V."/>
            <person name="Rokhsar D.S."/>
        </authorList>
    </citation>
    <scope>NUCLEOTIDE SEQUENCE</scope>
</reference>
<dbReference type="RefSeq" id="XP_009010464.1">
    <property type="nucleotide sequence ID" value="XM_009012216.1"/>
</dbReference>
<dbReference type="InterPro" id="IPR024079">
    <property type="entry name" value="MetalloPept_cat_dom_sf"/>
</dbReference>
<dbReference type="KEGG" id="hro:HELRODRAFT_183179"/>
<dbReference type="CTD" id="20208894"/>
<dbReference type="GO" id="GO:0046872">
    <property type="term" value="F:metal ion binding"/>
    <property type="evidence" value="ECO:0007669"/>
    <property type="project" value="UniProtKB-KW"/>
</dbReference>
<dbReference type="InterPro" id="IPR001368">
    <property type="entry name" value="TNFR/NGFR_Cys_rich_reg"/>
</dbReference>
<gene>
    <name evidence="11" type="primary">20208894</name>
    <name evidence="10" type="ORF">HELRODRAFT_183179</name>
</gene>
<name>T1FJ95_HELRO</name>
<dbReference type="Pfam" id="PF17771">
    <property type="entry name" value="ADAMTS_CR_2"/>
    <property type="match status" value="1"/>
</dbReference>
<keyword evidence="4 8" id="KW-0862">Zinc</keyword>
<dbReference type="PROSITE" id="PS00652">
    <property type="entry name" value="TNFR_NGFR_1"/>
    <property type="match status" value="1"/>
</dbReference>
<evidence type="ECO:0000256" key="7">
    <source>
        <dbReference type="ARBA" id="ARBA00023180"/>
    </source>
</evidence>
<reference evidence="11" key="3">
    <citation type="submission" date="2015-06" db="UniProtKB">
        <authorList>
            <consortium name="EnsemblMetazoa"/>
        </authorList>
    </citation>
    <scope>IDENTIFICATION</scope>
</reference>
<evidence type="ECO:0000313" key="12">
    <source>
        <dbReference type="Proteomes" id="UP000015101"/>
    </source>
</evidence>
<evidence type="ECO:0000313" key="11">
    <source>
        <dbReference type="EnsemblMetazoa" id="HelroP183179"/>
    </source>
</evidence>
<dbReference type="InterPro" id="IPR041645">
    <property type="entry name" value="ADAMTS_CR_2"/>
</dbReference>
<comment type="caution">
    <text evidence="8">Lacks conserved residue(s) required for the propagation of feature annotation.</text>
</comment>
<evidence type="ECO:0000256" key="1">
    <source>
        <dbReference type="ARBA" id="ARBA00022670"/>
    </source>
</evidence>
<dbReference type="PROSITE" id="PS50215">
    <property type="entry name" value="ADAM_MEPRO"/>
    <property type="match status" value="1"/>
</dbReference>
<evidence type="ECO:0000259" key="9">
    <source>
        <dbReference type="PROSITE" id="PS50215"/>
    </source>
</evidence>
<evidence type="ECO:0000256" key="8">
    <source>
        <dbReference type="PROSITE-ProRule" id="PRU00276"/>
    </source>
</evidence>
<dbReference type="GeneID" id="20208894"/>
<dbReference type="EnsemblMetazoa" id="HelroT183179">
    <property type="protein sequence ID" value="HelroP183179"/>
    <property type="gene ID" value="HelroG183179"/>
</dbReference>
<evidence type="ECO:0000313" key="10">
    <source>
        <dbReference type="EMBL" id="ESO11396.1"/>
    </source>
</evidence>
<dbReference type="EMBL" id="AMQM01008628">
    <property type="status" value="NOT_ANNOTATED_CDS"/>
    <property type="molecule type" value="Genomic_DNA"/>
</dbReference>
<keyword evidence="6" id="KW-1015">Disulfide bond</keyword>
<sequence length="490" mass="55514">MGKNKQGLAGLKSACSEHGALISRCQGLLATTNTMAHELGHVLGAEHDGDGNRCNAEDGFIMAAVSENSPKNENKFSRCSKNYFEELFDSLDRSRKGNCLLRKHNPRSRNPFSEYLKMSPGRIIDPHLQCKLQYGPSSYYCHIGSDDCTKMHCKNPDSVNCLESLIVKAYPNTTCGAGRSCQKRQCLPDPMTETDKDSCFFGDEPGPFILNGEHYECLKDNVRFCYYKDFEKKCCKTCAEAKDHSKPEKCKFGDRPNLVNFEGTPVTCSKDSISMCYYDWYEQKCCKTCAEAKDTSKSASCPYGDQPFKTNFDGEIISCSKNRTNMCYYDWYEKQCCLTCTEARTNSKSATCPYGDKPFKTNFDGEIVECSKDRTDYCYYEWYEKQCCQSCAEAKKDPTCPYGDKPGYMRFNDERVDCSAKNSNFCYYDSFAKRCCKMCAETKDVTKPGCEYGNKDRMCKSYLSRGPLARLCSGAGNFKDLCCLECLNYE</sequence>
<organism evidence="11 12">
    <name type="scientific">Helobdella robusta</name>
    <name type="common">Californian leech</name>
    <dbReference type="NCBI Taxonomy" id="6412"/>
    <lineage>
        <taxon>Eukaryota</taxon>
        <taxon>Metazoa</taxon>
        <taxon>Spiralia</taxon>
        <taxon>Lophotrochozoa</taxon>
        <taxon>Annelida</taxon>
        <taxon>Clitellata</taxon>
        <taxon>Hirudinea</taxon>
        <taxon>Rhynchobdellida</taxon>
        <taxon>Glossiphoniidae</taxon>
        <taxon>Helobdella</taxon>
    </lineage>
</organism>
<dbReference type="GO" id="GO:0006509">
    <property type="term" value="P:membrane protein ectodomain proteolysis"/>
    <property type="evidence" value="ECO:0000318"/>
    <property type="project" value="GO_Central"/>
</dbReference>
<dbReference type="InParanoid" id="T1FJ95"/>
<accession>T1FJ95</accession>
<keyword evidence="7" id="KW-0325">Glycoprotein</keyword>
<evidence type="ECO:0000256" key="3">
    <source>
        <dbReference type="ARBA" id="ARBA00022801"/>
    </source>
</evidence>
<feature type="binding site" evidence="8">
    <location>
        <position position="37"/>
    </location>
    <ligand>
        <name>Zn(2+)</name>
        <dbReference type="ChEBI" id="CHEBI:29105"/>
        <note>catalytic</note>
    </ligand>
</feature>
<dbReference type="Gene3D" id="3.40.390.10">
    <property type="entry name" value="Collagenase (Catalytic Domain)"/>
    <property type="match status" value="1"/>
</dbReference>
<feature type="active site" evidence="8">
    <location>
        <position position="38"/>
    </location>
</feature>
<dbReference type="eggNOG" id="KOG3538">
    <property type="taxonomic scope" value="Eukaryota"/>
</dbReference>
<dbReference type="Gene3D" id="3.40.1620.60">
    <property type="match status" value="1"/>
</dbReference>
<protein>
    <recommendedName>
        <fullName evidence="9">Peptidase M12B domain-containing protein</fullName>
    </recommendedName>
</protein>
<feature type="binding site" evidence="8">
    <location>
        <position position="41"/>
    </location>
    <ligand>
        <name>Zn(2+)</name>
        <dbReference type="ChEBI" id="CHEBI:29105"/>
        <note>catalytic</note>
    </ligand>
</feature>
<proteinExistence type="predicted"/>
<evidence type="ECO:0000256" key="2">
    <source>
        <dbReference type="ARBA" id="ARBA00022723"/>
    </source>
</evidence>
<keyword evidence="12" id="KW-1185">Reference proteome</keyword>
<dbReference type="Proteomes" id="UP000015101">
    <property type="component" value="Unassembled WGS sequence"/>
</dbReference>
<feature type="binding site" evidence="8">
    <location>
        <position position="47"/>
    </location>
    <ligand>
        <name>Zn(2+)</name>
        <dbReference type="ChEBI" id="CHEBI:29105"/>
        <note>catalytic</note>
    </ligand>
</feature>
<feature type="domain" description="Peptidase M12B" evidence="9">
    <location>
        <begin position="1"/>
        <end position="90"/>
    </location>
</feature>
<dbReference type="InterPro" id="IPR001590">
    <property type="entry name" value="Peptidase_M12B"/>
</dbReference>